<evidence type="ECO:0000313" key="5">
    <source>
        <dbReference type="EMBL" id="NIH68265.1"/>
    </source>
</evidence>
<dbReference type="SUPFAM" id="SSF141868">
    <property type="entry name" value="EAL domain-like"/>
    <property type="match status" value="1"/>
</dbReference>
<protein>
    <submittedName>
        <fullName evidence="5">Diguanylate cyclase (GGDEF)-like protein</fullName>
    </submittedName>
</protein>
<feature type="transmembrane region" description="Helical" evidence="2">
    <location>
        <begin position="67"/>
        <end position="87"/>
    </location>
</feature>
<evidence type="ECO:0000259" key="3">
    <source>
        <dbReference type="PROSITE" id="PS50883"/>
    </source>
</evidence>
<accession>A0A846LRS0</accession>
<dbReference type="Gene3D" id="3.30.70.270">
    <property type="match status" value="1"/>
</dbReference>
<evidence type="ECO:0000313" key="6">
    <source>
        <dbReference type="Proteomes" id="UP000552836"/>
    </source>
</evidence>
<feature type="transmembrane region" description="Helical" evidence="2">
    <location>
        <begin position="94"/>
        <end position="114"/>
    </location>
</feature>
<dbReference type="SMART" id="SM00267">
    <property type="entry name" value="GGDEF"/>
    <property type="match status" value="1"/>
</dbReference>
<dbReference type="PROSITE" id="PS50883">
    <property type="entry name" value="EAL"/>
    <property type="match status" value="1"/>
</dbReference>
<dbReference type="NCBIfam" id="TIGR00254">
    <property type="entry name" value="GGDEF"/>
    <property type="match status" value="1"/>
</dbReference>
<dbReference type="PANTHER" id="PTHR33121:SF79">
    <property type="entry name" value="CYCLIC DI-GMP PHOSPHODIESTERASE PDED-RELATED"/>
    <property type="match status" value="1"/>
</dbReference>
<reference evidence="5 6" key="1">
    <citation type="submission" date="2020-02" db="EMBL/GenBank/DDBJ databases">
        <title>Sequencing the genomes of 1000 actinobacteria strains.</title>
        <authorList>
            <person name="Klenk H.-P."/>
        </authorList>
    </citation>
    <scope>NUCLEOTIDE SEQUENCE [LARGE SCALE GENOMIC DNA]</scope>
    <source>
        <strain evidence="5 6">DSM 45201</strain>
    </source>
</reference>
<dbReference type="Pfam" id="PF00990">
    <property type="entry name" value="GGDEF"/>
    <property type="match status" value="1"/>
</dbReference>
<keyword evidence="2" id="KW-1133">Transmembrane helix</keyword>
<dbReference type="InterPro" id="IPR043128">
    <property type="entry name" value="Rev_trsase/Diguanyl_cyclase"/>
</dbReference>
<sequence>MAEPAARSAAGARSGRRGGGALRQLRSGAPEVATPRTTARTLAVFYAFGGAAGLLALLGATPHSGRSWVIATIASSALLGAVVIGRWGPRWPRAVFHVPVAAATGLIGAAAALAPDPLTALAIASIIAFVAIDAFFFFRHGPALAHLGGAVLGISAVLLLRPDVPAPTVLALVTVVVALGTVTRDLVWRASSASCDPLTGLANRRGLDDALHELLAAADRRGEPLSAALLDLDHFKQVNDTDGHEAGDRVLLRVTEAWSAQLPPGAVLARHGGDEFALLLPGLTGPAALAEVQRLTALHPDIGVSGGVAQHVPGETRAQLMRRADAALYVAKDGGRNRCALDGAARDQLSTDLAGALAAGQLGVAFQPVVELSGNRVIGVEALARWDHPERGAVPPDEFIALAEQHGLLTALGEQALRTALGQLTGLREATGVHLLLGVNVSVRELAAADYPQRFAALLAEFGWSADQVVVEVTETQLESDAGAVRQNLEALRGLGAVVAADDFGTGYSSLSRIDVLPVQHLKLDTSFIASITTSPRRAQLLASIVALADNLGLGLVAEGVETVEQDAELRRLGVLLAQGWLYGRPMSVTDLAVWLDARSVDGAFAVAG</sequence>
<dbReference type="PANTHER" id="PTHR33121">
    <property type="entry name" value="CYCLIC DI-GMP PHOSPHODIESTERASE PDEF"/>
    <property type="match status" value="1"/>
</dbReference>
<evidence type="ECO:0000256" key="1">
    <source>
        <dbReference type="SAM" id="MobiDB-lite"/>
    </source>
</evidence>
<dbReference type="InterPro" id="IPR001633">
    <property type="entry name" value="EAL_dom"/>
</dbReference>
<dbReference type="InterPro" id="IPR035919">
    <property type="entry name" value="EAL_sf"/>
</dbReference>
<dbReference type="PROSITE" id="PS50887">
    <property type="entry name" value="GGDEF"/>
    <property type="match status" value="1"/>
</dbReference>
<dbReference type="SMART" id="SM00052">
    <property type="entry name" value="EAL"/>
    <property type="match status" value="1"/>
</dbReference>
<feature type="transmembrane region" description="Helical" evidence="2">
    <location>
        <begin position="120"/>
        <end position="138"/>
    </location>
</feature>
<dbReference type="InterPro" id="IPR029787">
    <property type="entry name" value="Nucleotide_cyclase"/>
</dbReference>
<dbReference type="Proteomes" id="UP000552836">
    <property type="component" value="Unassembled WGS sequence"/>
</dbReference>
<dbReference type="EMBL" id="JAAMPA010000001">
    <property type="protein sequence ID" value="NIH68265.1"/>
    <property type="molecule type" value="Genomic_DNA"/>
</dbReference>
<feature type="domain" description="EAL" evidence="3">
    <location>
        <begin position="346"/>
        <end position="600"/>
    </location>
</feature>
<dbReference type="RefSeq" id="WP_166755504.1">
    <property type="nucleotide sequence ID" value="NZ_BAABJU010000005.1"/>
</dbReference>
<feature type="transmembrane region" description="Helical" evidence="2">
    <location>
        <begin position="143"/>
        <end position="160"/>
    </location>
</feature>
<proteinExistence type="predicted"/>
<dbReference type="InterPro" id="IPR000160">
    <property type="entry name" value="GGDEF_dom"/>
</dbReference>
<feature type="region of interest" description="Disordered" evidence="1">
    <location>
        <begin position="1"/>
        <end position="33"/>
    </location>
</feature>
<dbReference type="GO" id="GO:0071111">
    <property type="term" value="F:cyclic-guanylate-specific phosphodiesterase activity"/>
    <property type="evidence" value="ECO:0007669"/>
    <property type="project" value="InterPro"/>
</dbReference>
<evidence type="ECO:0000256" key="2">
    <source>
        <dbReference type="SAM" id="Phobius"/>
    </source>
</evidence>
<dbReference type="InterPro" id="IPR050706">
    <property type="entry name" value="Cyclic-di-GMP_PDE-like"/>
</dbReference>
<comment type="caution">
    <text evidence="5">The sequence shown here is derived from an EMBL/GenBank/DDBJ whole genome shotgun (WGS) entry which is preliminary data.</text>
</comment>
<dbReference type="Gene3D" id="3.20.20.450">
    <property type="entry name" value="EAL domain"/>
    <property type="match status" value="1"/>
</dbReference>
<evidence type="ECO:0000259" key="4">
    <source>
        <dbReference type="PROSITE" id="PS50887"/>
    </source>
</evidence>
<feature type="domain" description="GGDEF" evidence="4">
    <location>
        <begin position="223"/>
        <end position="344"/>
    </location>
</feature>
<dbReference type="Pfam" id="PF00563">
    <property type="entry name" value="EAL"/>
    <property type="match status" value="1"/>
</dbReference>
<keyword evidence="2" id="KW-0472">Membrane</keyword>
<dbReference type="SUPFAM" id="SSF55073">
    <property type="entry name" value="Nucleotide cyclase"/>
    <property type="match status" value="1"/>
</dbReference>
<feature type="transmembrane region" description="Helical" evidence="2">
    <location>
        <begin position="43"/>
        <end position="61"/>
    </location>
</feature>
<organism evidence="5 6">
    <name type="scientific">Modestobacter marinus</name>
    <dbReference type="NCBI Taxonomy" id="477641"/>
    <lineage>
        <taxon>Bacteria</taxon>
        <taxon>Bacillati</taxon>
        <taxon>Actinomycetota</taxon>
        <taxon>Actinomycetes</taxon>
        <taxon>Geodermatophilales</taxon>
        <taxon>Geodermatophilaceae</taxon>
        <taxon>Modestobacter</taxon>
    </lineage>
</organism>
<feature type="compositionally biased region" description="Low complexity" evidence="1">
    <location>
        <begin position="1"/>
        <end position="13"/>
    </location>
</feature>
<gene>
    <name evidence="5" type="ORF">FB380_002711</name>
</gene>
<name>A0A846LRS0_9ACTN</name>
<dbReference type="AlphaFoldDB" id="A0A846LRS0"/>
<keyword evidence="2" id="KW-0812">Transmembrane</keyword>
<dbReference type="CDD" id="cd01949">
    <property type="entry name" value="GGDEF"/>
    <property type="match status" value="1"/>
</dbReference>
<dbReference type="CDD" id="cd01948">
    <property type="entry name" value="EAL"/>
    <property type="match status" value="1"/>
</dbReference>